<evidence type="ECO:0000313" key="1">
    <source>
        <dbReference type="EMBL" id="MFD2565273.1"/>
    </source>
</evidence>
<dbReference type="InterPro" id="IPR008979">
    <property type="entry name" value="Galactose-bd-like_sf"/>
</dbReference>
<dbReference type="Proteomes" id="UP001597319">
    <property type="component" value="Unassembled WGS sequence"/>
</dbReference>
<evidence type="ECO:0000313" key="2">
    <source>
        <dbReference type="Proteomes" id="UP001597319"/>
    </source>
</evidence>
<proteinExistence type="predicted"/>
<accession>A0ABW5LMY8</accession>
<dbReference type="EMBL" id="JBHULE010000035">
    <property type="protein sequence ID" value="MFD2565273.1"/>
    <property type="molecule type" value="Genomic_DNA"/>
</dbReference>
<dbReference type="Gene3D" id="2.60.120.260">
    <property type="entry name" value="Galactose-binding domain-like"/>
    <property type="match status" value="2"/>
</dbReference>
<organism evidence="1 2">
    <name type="scientific">Aquimarina rubra</name>
    <dbReference type="NCBI Taxonomy" id="1920033"/>
    <lineage>
        <taxon>Bacteria</taxon>
        <taxon>Pseudomonadati</taxon>
        <taxon>Bacteroidota</taxon>
        <taxon>Flavobacteriia</taxon>
        <taxon>Flavobacteriales</taxon>
        <taxon>Flavobacteriaceae</taxon>
        <taxon>Aquimarina</taxon>
    </lineage>
</organism>
<reference evidence="2" key="1">
    <citation type="journal article" date="2019" name="Int. J. Syst. Evol. Microbiol.">
        <title>The Global Catalogue of Microorganisms (GCM) 10K type strain sequencing project: providing services to taxonomists for standard genome sequencing and annotation.</title>
        <authorList>
            <consortium name="The Broad Institute Genomics Platform"/>
            <consortium name="The Broad Institute Genome Sequencing Center for Infectious Disease"/>
            <person name="Wu L."/>
            <person name="Ma J."/>
        </authorList>
    </citation>
    <scope>NUCLEOTIDE SEQUENCE [LARGE SCALE GENOMIC DNA]</scope>
    <source>
        <strain evidence="2">KCTC 52274</strain>
    </source>
</reference>
<dbReference type="RefSeq" id="WP_378295096.1">
    <property type="nucleotide sequence ID" value="NZ_JBHULE010000035.1"/>
</dbReference>
<evidence type="ECO:0008006" key="3">
    <source>
        <dbReference type="Google" id="ProtNLM"/>
    </source>
</evidence>
<comment type="caution">
    <text evidence="1">The sequence shown here is derived from an EMBL/GenBank/DDBJ whole genome shotgun (WGS) entry which is preliminary data.</text>
</comment>
<gene>
    <name evidence="1" type="ORF">ACFSR1_21525</name>
</gene>
<protein>
    <recommendedName>
        <fullName evidence="3">CBM-cenC domain-containing protein</fullName>
    </recommendedName>
</protein>
<keyword evidence="2" id="KW-1185">Reference proteome</keyword>
<sequence>MKASNPIFFLIIIALWNLSCEREIPTFPTINYVPCDDINVVADPNIVTDFECQSNVIIENIEVVRNPLETGINTSRFVGKYLDGIAADDALTFNFSGIDLSTNGVFKMIIKSSVAAEVKVILSGGSSDPIEAITVLNGENTWAVYEFNFSNEDSGDYSMVRIFFNEGITSDGTDLFYLDNLVFDVSVFAPDPCEGVTEDPSVINDFDCQENYEFGTPDEPVVEKIPNPDPSGSNTSTFVGSYIDNGQEPFDALIIEFGQPIDLSLTPQFSIQVWAPMQGNIIAKLEGGTAIERSVQVQNVREWQQHTFDFSDALNAGNTTLVLFFNAGATNGTTEDVYYIDDLKFINIPDPCEGVVPDLSIISDFECQQNVMLGLDPMVDAAPVVDNPEMDPQNSSVSVGQYTDDGTDRFDALIINFEDPIDLSVNSVFNIKVYSERQMPLTAKLEGGTPVELSTTVDVINEWKNYTFDFGGAIGNGNTQLTIFFNAGQADGTTTDIYYIDDLRFTSQECPVEQLDCSTVMTDLSIINDFDCQQNMQIGLTAQSVPVVANPNISCENRSPNVGEYIANGTEAFDALITDFGTAIDLSVENQLQLKILTERAVPLVAKIEGGTQPFETPPITIDTVGEWATYTFDLSPGAGNGNTTLVLFFNFAQADGTTTDLYYLDDIRFVAP</sequence>
<dbReference type="SUPFAM" id="SSF49785">
    <property type="entry name" value="Galactose-binding domain-like"/>
    <property type="match status" value="1"/>
</dbReference>
<name>A0ABW5LMY8_9FLAO</name>